<feature type="compositionally biased region" description="Low complexity" evidence="4">
    <location>
        <begin position="33"/>
        <end position="55"/>
    </location>
</feature>
<dbReference type="GeneID" id="106761574"/>
<comment type="subcellular location">
    <subcellularLocation>
        <location evidence="1">Nucleus</location>
    </subcellularLocation>
</comment>
<evidence type="ECO:0000313" key="6">
    <source>
        <dbReference type="Proteomes" id="UP000087766"/>
    </source>
</evidence>
<dbReference type="GO" id="GO:0003700">
    <property type="term" value="F:DNA-binding transcription factor activity"/>
    <property type="evidence" value="ECO:0007669"/>
    <property type="project" value="InterPro"/>
</dbReference>
<dbReference type="PROSITE" id="PS00036">
    <property type="entry name" value="BZIP_BASIC"/>
    <property type="match status" value="1"/>
</dbReference>
<dbReference type="Gene3D" id="1.20.5.170">
    <property type="match status" value="1"/>
</dbReference>
<dbReference type="InterPro" id="IPR004827">
    <property type="entry name" value="bZIP"/>
</dbReference>
<dbReference type="PANTHER" id="PTHR22952:SF433">
    <property type="entry name" value="PROTEIN FD"/>
    <property type="match status" value="1"/>
</dbReference>
<dbReference type="Proteomes" id="UP000087766">
    <property type="component" value="Chromosome 5"/>
</dbReference>
<proteinExistence type="predicted"/>
<reference evidence="6" key="1">
    <citation type="journal article" date="2014" name="Nat. Commun.">
        <title>Genome sequence of mungbean and insights into evolution within Vigna species.</title>
        <authorList>
            <person name="Kang Y.J."/>
            <person name="Kim S.K."/>
            <person name="Kim M.Y."/>
            <person name="Lestari P."/>
            <person name="Kim K.H."/>
            <person name="Ha B.K."/>
            <person name="Jun T.H."/>
            <person name="Hwang W.J."/>
            <person name="Lee T."/>
            <person name="Lee J."/>
            <person name="Shim S."/>
            <person name="Yoon M.Y."/>
            <person name="Jang Y.E."/>
            <person name="Han K.S."/>
            <person name="Taeprayoon P."/>
            <person name="Yoon N."/>
            <person name="Somta P."/>
            <person name="Tanya P."/>
            <person name="Kim K.S."/>
            <person name="Gwag J.G."/>
            <person name="Moon J.K."/>
            <person name="Lee Y.H."/>
            <person name="Park B.S."/>
            <person name="Bombarely A."/>
            <person name="Doyle J.J."/>
            <person name="Jackson S.A."/>
            <person name="Schafleitner R."/>
            <person name="Srinives P."/>
            <person name="Varshney R.K."/>
            <person name="Lee S.H."/>
        </authorList>
    </citation>
    <scope>NUCLEOTIDE SEQUENCE [LARGE SCALE GENOMIC DNA]</scope>
    <source>
        <strain evidence="6">cv. VC1973A</strain>
    </source>
</reference>
<dbReference type="GO" id="GO:0045893">
    <property type="term" value="P:positive regulation of DNA-templated transcription"/>
    <property type="evidence" value="ECO:0007669"/>
    <property type="project" value="InterPro"/>
</dbReference>
<feature type="region of interest" description="Disordered" evidence="4">
    <location>
        <begin position="33"/>
        <end position="66"/>
    </location>
</feature>
<dbReference type="CDD" id="cd14707">
    <property type="entry name" value="bZIP_plant_BZIP46"/>
    <property type="match status" value="1"/>
</dbReference>
<dbReference type="STRING" id="3916.A0A1S3U3P8"/>
<dbReference type="PANTHER" id="PTHR22952">
    <property type="entry name" value="CAMP-RESPONSE ELEMENT BINDING PROTEIN-RELATED"/>
    <property type="match status" value="1"/>
</dbReference>
<feature type="domain" description="BZIP" evidence="5">
    <location>
        <begin position="121"/>
        <end position="171"/>
    </location>
</feature>
<gene>
    <name evidence="7" type="primary">LOC106761574</name>
</gene>
<dbReference type="GO" id="GO:0003677">
    <property type="term" value="F:DNA binding"/>
    <property type="evidence" value="ECO:0007669"/>
    <property type="project" value="UniProtKB-KW"/>
</dbReference>
<dbReference type="GO" id="GO:0005634">
    <property type="term" value="C:nucleus"/>
    <property type="evidence" value="ECO:0007669"/>
    <property type="project" value="UniProtKB-SubCell"/>
</dbReference>
<dbReference type="Pfam" id="PF00170">
    <property type="entry name" value="bZIP_1"/>
    <property type="match status" value="1"/>
</dbReference>
<dbReference type="AlphaFoldDB" id="A0A1S3U3P8"/>
<protein>
    <submittedName>
        <fullName evidence="7">BZIP transcription factor 27 isoform X1</fullName>
    </submittedName>
</protein>
<dbReference type="InterPro" id="IPR043452">
    <property type="entry name" value="BZIP46-like"/>
</dbReference>
<keyword evidence="2" id="KW-0238">DNA-binding</keyword>
<feature type="region of interest" description="Disordered" evidence="4">
    <location>
        <begin position="172"/>
        <end position="195"/>
    </location>
</feature>
<evidence type="ECO:0000259" key="5">
    <source>
        <dbReference type="PROSITE" id="PS50217"/>
    </source>
</evidence>
<dbReference type="SMART" id="SM00338">
    <property type="entry name" value="BRLZ"/>
    <property type="match status" value="1"/>
</dbReference>
<evidence type="ECO:0000313" key="7">
    <source>
        <dbReference type="RefSeq" id="XP_014500619.1"/>
    </source>
</evidence>
<sequence>MASPPSKPPHILFSVREKAMASSSPCDYWPHLSHSLSSPSSSSPSPSPSSLSQTLLPPPPPPSVEHVWNDLKLSSLSNSPVDFNHSSSHSSLLSLSPSHNHHSLLSLSNASFHSNHTARHRDQHHNRIMKNRESAVRSRARKQAHRKGLEDEIARLTEENSRLRKELKELQFSLSSSENSPQRTSAPCRTTSSPF</sequence>
<feature type="compositionally biased region" description="Basic residues" evidence="4">
    <location>
        <begin position="116"/>
        <end position="129"/>
    </location>
</feature>
<evidence type="ECO:0000256" key="1">
    <source>
        <dbReference type="ARBA" id="ARBA00004123"/>
    </source>
</evidence>
<reference evidence="7" key="2">
    <citation type="submission" date="2025-08" db="UniProtKB">
        <authorList>
            <consortium name="RefSeq"/>
        </authorList>
    </citation>
    <scope>IDENTIFICATION</scope>
    <source>
        <tissue evidence="7">Leaf</tissue>
    </source>
</reference>
<dbReference type="RefSeq" id="XP_014500619.1">
    <property type="nucleotide sequence ID" value="XM_014645133.2"/>
</dbReference>
<organism evidence="6 7">
    <name type="scientific">Vigna radiata var. radiata</name>
    <name type="common">Mung bean</name>
    <name type="synonym">Phaseolus aureus</name>
    <dbReference type="NCBI Taxonomy" id="3916"/>
    <lineage>
        <taxon>Eukaryota</taxon>
        <taxon>Viridiplantae</taxon>
        <taxon>Streptophyta</taxon>
        <taxon>Embryophyta</taxon>
        <taxon>Tracheophyta</taxon>
        <taxon>Spermatophyta</taxon>
        <taxon>Magnoliopsida</taxon>
        <taxon>eudicotyledons</taxon>
        <taxon>Gunneridae</taxon>
        <taxon>Pentapetalae</taxon>
        <taxon>rosids</taxon>
        <taxon>fabids</taxon>
        <taxon>Fabales</taxon>
        <taxon>Fabaceae</taxon>
        <taxon>Papilionoideae</taxon>
        <taxon>50 kb inversion clade</taxon>
        <taxon>NPAAA clade</taxon>
        <taxon>indigoferoid/millettioid clade</taxon>
        <taxon>Phaseoleae</taxon>
        <taxon>Vigna</taxon>
    </lineage>
</organism>
<keyword evidence="3" id="KW-0539">Nucleus</keyword>
<dbReference type="InterPro" id="IPR046347">
    <property type="entry name" value="bZIP_sf"/>
</dbReference>
<keyword evidence="6" id="KW-1185">Reference proteome</keyword>
<feature type="region of interest" description="Disordered" evidence="4">
    <location>
        <begin position="115"/>
        <end position="148"/>
    </location>
</feature>
<accession>A0A1S3U3P8</accession>
<dbReference type="PROSITE" id="PS50217">
    <property type="entry name" value="BZIP"/>
    <property type="match status" value="1"/>
</dbReference>
<evidence type="ECO:0000256" key="4">
    <source>
        <dbReference type="SAM" id="MobiDB-lite"/>
    </source>
</evidence>
<name>A0A1S3U3P8_VIGRR</name>
<dbReference type="SUPFAM" id="SSF57959">
    <property type="entry name" value="Leucine zipper domain"/>
    <property type="match status" value="1"/>
</dbReference>
<dbReference type="OrthoDB" id="644067at2759"/>
<dbReference type="KEGG" id="vra:106761574"/>
<evidence type="ECO:0000256" key="3">
    <source>
        <dbReference type="ARBA" id="ARBA00023242"/>
    </source>
</evidence>
<evidence type="ECO:0000256" key="2">
    <source>
        <dbReference type="ARBA" id="ARBA00023125"/>
    </source>
</evidence>